<dbReference type="GO" id="GO:0052621">
    <property type="term" value="F:diguanylate cyclase activity"/>
    <property type="evidence" value="ECO:0007669"/>
    <property type="project" value="TreeGrafter"/>
</dbReference>
<feature type="transmembrane region" description="Helical" evidence="1">
    <location>
        <begin position="305"/>
        <end position="323"/>
    </location>
</feature>
<dbReference type="PROSITE" id="PS50887">
    <property type="entry name" value="GGDEF"/>
    <property type="match status" value="1"/>
</dbReference>
<dbReference type="CDD" id="cd01949">
    <property type="entry name" value="GGDEF"/>
    <property type="match status" value="1"/>
</dbReference>
<keyword evidence="1" id="KW-0812">Transmembrane</keyword>
<dbReference type="Proteomes" id="UP000003527">
    <property type="component" value="Unassembled WGS sequence"/>
</dbReference>
<evidence type="ECO:0000313" key="3">
    <source>
        <dbReference type="EMBL" id="EHL13349.1"/>
    </source>
</evidence>
<dbReference type="InterPro" id="IPR029787">
    <property type="entry name" value="Nucleotide_cyclase"/>
</dbReference>
<accession>G9WSX9</accession>
<feature type="transmembrane region" description="Helical" evidence="1">
    <location>
        <begin position="272"/>
        <end position="293"/>
    </location>
</feature>
<feature type="domain" description="GGDEF" evidence="2">
    <location>
        <begin position="440"/>
        <end position="575"/>
    </location>
</feature>
<name>G9WSX9_9FIRM</name>
<dbReference type="NCBIfam" id="TIGR00254">
    <property type="entry name" value="GGDEF"/>
    <property type="match status" value="1"/>
</dbReference>
<feature type="transmembrane region" description="Helical" evidence="1">
    <location>
        <begin position="376"/>
        <end position="394"/>
    </location>
</feature>
<dbReference type="InterPro" id="IPR050469">
    <property type="entry name" value="Diguanylate_Cyclase"/>
</dbReference>
<feature type="transmembrane region" description="Helical" evidence="1">
    <location>
        <begin position="212"/>
        <end position="234"/>
    </location>
</feature>
<dbReference type="HOGENOM" id="CLU_463697_0_0_9"/>
<dbReference type="Pfam" id="PF00990">
    <property type="entry name" value="GGDEF"/>
    <property type="match status" value="1"/>
</dbReference>
<reference evidence="3 4" key="1">
    <citation type="submission" date="2011-08" db="EMBL/GenBank/DDBJ databases">
        <title>The Genome Sequence of Oribacterium sp. ACB7.</title>
        <authorList>
            <consortium name="The Broad Institute Genome Sequencing Platform"/>
            <person name="Earl A."/>
            <person name="Ward D."/>
            <person name="Feldgarden M."/>
            <person name="Gevers D."/>
            <person name="Sizova M."/>
            <person name="Hazen A."/>
            <person name="Epstein S."/>
            <person name="Young S.K."/>
            <person name="Zeng Q."/>
            <person name="Gargeya S."/>
            <person name="Fitzgerald M."/>
            <person name="Haas B."/>
            <person name="Abouelleil A."/>
            <person name="Alvarado L."/>
            <person name="Arachchi H.M."/>
            <person name="Berlin A."/>
            <person name="Brown A."/>
            <person name="Chapman S.B."/>
            <person name="Chen Z."/>
            <person name="Dunbar C."/>
            <person name="Freedman E."/>
            <person name="Gearin G."/>
            <person name="Gellesch M."/>
            <person name="Goldberg J."/>
            <person name="Griggs A."/>
            <person name="Gujja S."/>
            <person name="Heiman D."/>
            <person name="Howarth C."/>
            <person name="Larson L."/>
            <person name="Lui A."/>
            <person name="MacDonald P.J.P."/>
            <person name="Montmayeur A."/>
            <person name="Murphy C."/>
            <person name="Neiman D."/>
            <person name="Pearson M."/>
            <person name="Priest M."/>
            <person name="Roberts A."/>
            <person name="Saif S."/>
            <person name="Shea T."/>
            <person name="Shenoy N."/>
            <person name="Sisk P."/>
            <person name="Stolte C."/>
            <person name="Sykes S."/>
            <person name="Wortman J."/>
            <person name="Nusbaum C."/>
            <person name="Birren B."/>
        </authorList>
    </citation>
    <scope>NUCLEOTIDE SEQUENCE [LARGE SCALE GENOMIC DNA]</scope>
    <source>
        <strain evidence="3 4">ACB7</strain>
    </source>
</reference>
<evidence type="ECO:0000313" key="4">
    <source>
        <dbReference type="Proteomes" id="UP000003527"/>
    </source>
</evidence>
<dbReference type="PANTHER" id="PTHR45138">
    <property type="entry name" value="REGULATORY COMPONENTS OF SENSORY TRANSDUCTION SYSTEM"/>
    <property type="match status" value="1"/>
</dbReference>
<evidence type="ECO:0000256" key="1">
    <source>
        <dbReference type="SAM" id="Phobius"/>
    </source>
</evidence>
<dbReference type="InterPro" id="IPR043128">
    <property type="entry name" value="Rev_trsase/Diguanyl_cyclase"/>
</dbReference>
<feature type="transmembrane region" description="Helical" evidence="1">
    <location>
        <begin position="335"/>
        <end position="356"/>
    </location>
</feature>
<keyword evidence="1" id="KW-0472">Membrane</keyword>
<dbReference type="AlphaFoldDB" id="G9WSX9"/>
<dbReference type="PATRIC" id="fig|796944.3.peg.719"/>
<comment type="caution">
    <text evidence="3">The sequence shown here is derived from an EMBL/GenBank/DDBJ whole genome shotgun (WGS) entry which is preliminary data.</text>
</comment>
<dbReference type="InterPro" id="IPR000160">
    <property type="entry name" value="GGDEF_dom"/>
</dbReference>
<gene>
    <name evidence="3" type="ORF">HMPREF9624_02195</name>
</gene>
<organism evidence="3 4">
    <name type="scientific">Oribacterium asaccharolyticum ACB7</name>
    <dbReference type="NCBI Taxonomy" id="796944"/>
    <lineage>
        <taxon>Bacteria</taxon>
        <taxon>Bacillati</taxon>
        <taxon>Bacillota</taxon>
        <taxon>Clostridia</taxon>
        <taxon>Lachnospirales</taxon>
        <taxon>Lachnospiraceae</taxon>
        <taxon>Oribacterium</taxon>
    </lineage>
</organism>
<keyword evidence="4" id="KW-1185">Reference proteome</keyword>
<dbReference type="Gene3D" id="3.30.70.270">
    <property type="match status" value="1"/>
</dbReference>
<dbReference type="EMBL" id="AFZD01000007">
    <property type="protein sequence ID" value="EHL13349.1"/>
    <property type="molecule type" value="Genomic_DNA"/>
</dbReference>
<dbReference type="SUPFAM" id="SSF55073">
    <property type="entry name" value="Nucleotide cyclase"/>
    <property type="match status" value="1"/>
</dbReference>
<feature type="transmembrane region" description="Helical" evidence="1">
    <location>
        <begin position="240"/>
        <end position="260"/>
    </location>
</feature>
<proteinExistence type="predicted"/>
<evidence type="ECO:0000259" key="2">
    <source>
        <dbReference type="PROSITE" id="PS50887"/>
    </source>
</evidence>
<sequence length="583" mass="67435">MRGIRSLYNENKTFFLLFFSVLAGILILRLFLSVWGKIPADEYRILNKMCVEVQHEDGTVDRFDSHFFNFSSEKDRITIRIPLEKSWKKEHQSINFFFYNSEIKAYYKDQLLASYGTNLKRHMIGHIRVAIPVPEEAFGEEIRVEITPKIRFMENNFDEPVLMSERDALFFSIIGLETSYAIFVMTLIATFIAMVAFAVFSLRHHYAREGFWLTTMIFAITLWHLGNSGMMYMLTDCEDLNAVSEYIGMYLLLSAAPLYASHETERPRVRRFLKISGGILFSFFVLTLFLYFLPTGYTYVWHLRIAQGVQIVMLLSTVLSLMFPGRMVKNNSDRILGFGLIFVALLGIMEQVRLILSARVSERWPRFMQLFVKIHYSKVMILVMIFVFITAFSFKLIMVMQKAMEDEHLRVLAFTDNLSGMGNRQFLQRKIDLLDSQRATGYAVIFMDINDLKYTNDHFGHDCGDQLIKMVSNAIKGAVDNANGFCGRSGGDEFLAVIFPEHLVVNVAKQIREDLEAIKEREKVPFPVSLSIGVAGYSELAAEEHLAEKEFISADYVIRKADKRMYKDKCRYREQRDKAGMKV</sequence>
<dbReference type="RefSeq" id="WP_009537838.1">
    <property type="nucleotide sequence ID" value="NZ_JH414507.1"/>
</dbReference>
<keyword evidence="1" id="KW-1133">Transmembrane helix</keyword>
<protein>
    <recommendedName>
        <fullName evidence="2">GGDEF domain-containing protein</fullName>
    </recommendedName>
</protein>
<dbReference type="SMART" id="SM00267">
    <property type="entry name" value="GGDEF"/>
    <property type="match status" value="1"/>
</dbReference>
<dbReference type="PANTHER" id="PTHR45138:SF9">
    <property type="entry name" value="DIGUANYLATE CYCLASE DGCM-RELATED"/>
    <property type="match status" value="1"/>
</dbReference>
<feature type="transmembrane region" description="Helical" evidence="1">
    <location>
        <begin position="180"/>
        <end position="200"/>
    </location>
</feature>